<dbReference type="PROSITE" id="PS51186">
    <property type="entry name" value="GNAT"/>
    <property type="match status" value="1"/>
</dbReference>
<dbReference type="Gene3D" id="3.40.630.110">
    <property type="entry name" value="GNAT acetyltransferase-like"/>
    <property type="match status" value="1"/>
</dbReference>
<evidence type="ECO:0000259" key="1">
    <source>
        <dbReference type="PROSITE" id="PS51186"/>
    </source>
</evidence>
<dbReference type="Pfam" id="PF12746">
    <property type="entry name" value="GNAT_acetyltran"/>
    <property type="match status" value="1"/>
</dbReference>
<evidence type="ECO:0000313" key="2">
    <source>
        <dbReference type="EMBL" id="TWD77267.1"/>
    </source>
</evidence>
<organism evidence="2 3">
    <name type="scientific">Variovorax beijingensis</name>
    <dbReference type="NCBI Taxonomy" id="2496117"/>
    <lineage>
        <taxon>Bacteria</taxon>
        <taxon>Pseudomonadati</taxon>
        <taxon>Pseudomonadota</taxon>
        <taxon>Betaproteobacteria</taxon>
        <taxon>Burkholderiales</taxon>
        <taxon>Comamonadaceae</taxon>
        <taxon>Variovorax</taxon>
    </lineage>
</organism>
<evidence type="ECO:0000313" key="3">
    <source>
        <dbReference type="Proteomes" id="UP000319722"/>
    </source>
</evidence>
<feature type="domain" description="N-acetyltransferase" evidence="1">
    <location>
        <begin position="135"/>
        <end position="263"/>
    </location>
</feature>
<protein>
    <submittedName>
        <fullName evidence="2">RimJ/RimL family protein N-acetyltransferase</fullName>
    </submittedName>
</protein>
<dbReference type="AlphaFoldDB" id="A0A561BEJ7"/>
<accession>A0A561BEJ7</accession>
<dbReference type="OrthoDB" id="8892709at2"/>
<sequence length="263" mass="29708">MLELKPSEFNRVAALFENLPYGASIPNSVIAGVGHGRVFVNDPAQPTAALVYNHGACTLAGAADDIDFAEQVGRWLLEYYGSDYFILYAYPGEWDSALDSIFGSAAKKRRRLDFDFNRPRFARLEGWENDVPPGYELRRIDERLMQQIRDVANPYSRSYWKSAADFEQHGLGFCAVYQDSIVSMCYTAFAWHGHHDIDILTADSHQHKGLGTLVACAFIDHCLRHGLVPNWDCWTNNRPSVALAEKLGFEARVEVSTYHGVRR</sequence>
<dbReference type="RefSeq" id="WP_145746481.1">
    <property type="nucleotide sequence ID" value="NZ_VIVL01000010.1"/>
</dbReference>
<dbReference type="Gene3D" id="3.40.630.30">
    <property type="match status" value="1"/>
</dbReference>
<gene>
    <name evidence="2" type="ORF">FB547_110229</name>
</gene>
<dbReference type="GO" id="GO:0016747">
    <property type="term" value="F:acyltransferase activity, transferring groups other than amino-acyl groups"/>
    <property type="evidence" value="ECO:0007669"/>
    <property type="project" value="InterPro"/>
</dbReference>
<dbReference type="InterPro" id="IPR027365">
    <property type="entry name" value="GNAT_acetyltra_YdfB-like"/>
</dbReference>
<name>A0A561BEJ7_9BURK</name>
<dbReference type="PANTHER" id="PTHR31143">
    <property type="match status" value="1"/>
</dbReference>
<keyword evidence="2" id="KW-0808">Transferase</keyword>
<proteinExistence type="predicted"/>
<dbReference type="PANTHER" id="PTHR31143:SF2">
    <property type="entry name" value="FR47-LIKE DOMAIN-CONTAINING PROTEIN-RELATED"/>
    <property type="match status" value="1"/>
</dbReference>
<dbReference type="EMBL" id="VIVL01000010">
    <property type="protein sequence ID" value="TWD77267.1"/>
    <property type="molecule type" value="Genomic_DNA"/>
</dbReference>
<reference evidence="2 3" key="1">
    <citation type="submission" date="2019-06" db="EMBL/GenBank/DDBJ databases">
        <title>Sorghum-associated microbial communities from plants grown in Nebraska, USA.</title>
        <authorList>
            <person name="Schachtman D."/>
        </authorList>
    </citation>
    <scope>NUCLEOTIDE SEQUENCE [LARGE SCALE GENOMIC DNA]</scope>
    <source>
        <strain evidence="2 3">T529</strain>
    </source>
</reference>
<comment type="caution">
    <text evidence="2">The sequence shown here is derived from an EMBL/GenBank/DDBJ whole genome shotgun (WGS) entry which is preliminary data.</text>
</comment>
<dbReference type="Proteomes" id="UP000319722">
    <property type="component" value="Unassembled WGS sequence"/>
</dbReference>
<dbReference type="InterPro" id="IPR042573">
    <property type="entry name" value="GNAT_acetyltra_N"/>
</dbReference>
<dbReference type="InterPro" id="IPR000182">
    <property type="entry name" value="GNAT_dom"/>
</dbReference>
<dbReference type="InterPro" id="IPR016181">
    <property type="entry name" value="Acyl_CoA_acyltransferase"/>
</dbReference>
<dbReference type="SUPFAM" id="SSF55729">
    <property type="entry name" value="Acyl-CoA N-acyltransferases (Nat)"/>
    <property type="match status" value="1"/>
</dbReference>